<gene>
    <name evidence="2" type="ORF">LPJ64_005346</name>
</gene>
<keyword evidence="1" id="KW-0812">Transmembrane</keyword>
<keyword evidence="3" id="KW-1185">Reference proteome</keyword>
<evidence type="ECO:0000313" key="3">
    <source>
        <dbReference type="Proteomes" id="UP001145021"/>
    </source>
</evidence>
<protein>
    <submittedName>
        <fullName evidence="2">Uncharacterized protein</fullName>
    </submittedName>
</protein>
<dbReference type="EMBL" id="JANBOH010000331">
    <property type="protein sequence ID" value="KAJ1642840.1"/>
    <property type="molecule type" value="Genomic_DNA"/>
</dbReference>
<comment type="caution">
    <text evidence="2">The sequence shown here is derived from an EMBL/GenBank/DDBJ whole genome shotgun (WGS) entry which is preliminary data.</text>
</comment>
<proteinExistence type="predicted"/>
<feature type="transmembrane region" description="Helical" evidence="1">
    <location>
        <begin position="40"/>
        <end position="64"/>
    </location>
</feature>
<evidence type="ECO:0000256" key="1">
    <source>
        <dbReference type="SAM" id="Phobius"/>
    </source>
</evidence>
<accession>A0A9W7XHC5</accession>
<dbReference type="AlphaFoldDB" id="A0A9W7XHC5"/>
<reference evidence="2" key="1">
    <citation type="submission" date="2022-07" db="EMBL/GenBank/DDBJ databases">
        <title>Phylogenomic reconstructions and comparative analyses of Kickxellomycotina fungi.</title>
        <authorList>
            <person name="Reynolds N.K."/>
            <person name="Stajich J.E."/>
            <person name="Barry K."/>
            <person name="Grigoriev I.V."/>
            <person name="Crous P."/>
            <person name="Smith M.E."/>
        </authorList>
    </citation>
    <scope>NUCLEOTIDE SEQUENCE</scope>
    <source>
        <strain evidence="2">NBRC 105413</strain>
    </source>
</reference>
<dbReference type="Proteomes" id="UP001145021">
    <property type="component" value="Unassembled WGS sequence"/>
</dbReference>
<sequence>MCIFDIFSQKIDAAICDYYGPAAGSLALMLSYRLVTSLSMYPTIFLSVIPIASISLLVMAALLVSRMPRQKTRMIDALIDESDVIKVRVDLDSYVYFARVAAGLIFE</sequence>
<keyword evidence="1" id="KW-0472">Membrane</keyword>
<name>A0A9W7XHC5_9FUNG</name>
<evidence type="ECO:0000313" key="2">
    <source>
        <dbReference type="EMBL" id="KAJ1642840.1"/>
    </source>
</evidence>
<keyword evidence="1" id="KW-1133">Transmembrane helix</keyword>
<organism evidence="2 3">
    <name type="scientific">Coemansia asiatica</name>
    <dbReference type="NCBI Taxonomy" id="1052880"/>
    <lineage>
        <taxon>Eukaryota</taxon>
        <taxon>Fungi</taxon>
        <taxon>Fungi incertae sedis</taxon>
        <taxon>Zoopagomycota</taxon>
        <taxon>Kickxellomycotina</taxon>
        <taxon>Kickxellomycetes</taxon>
        <taxon>Kickxellales</taxon>
        <taxon>Kickxellaceae</taxon>
        <taxon>Coemansia</taxon>
    </lineage>
</organism>